<evidence type="ECO:0000313" key="2">
    <source>
        <dbReference type="Proteomes" id="UP001219525"/>
    </source>
</evidence>
<accession>A0AAD6VA50</accession>
<sequence>MLWNIYFADLADVFESDSDDITLNGRPVSHLEQADDVVLFSTTAAGLQRKLNQFFGWCRVNFMVISIMKTVWMIFGNLPRAIPVMLVGDCAIELVKSYKYVGLIFTSVNRDIFAGHYTNKASKARVVANTTFAVKSMIGCLPPAEGIQLYMARVDPHLTFGCEVTLDVVAAHLKELTDVQHEFIRRLLGVHSHSILSVLFTETGIIPLCYRRPILALGYLGYLLTLPSSHFANTAYLDSCLLAAAGYPSWISDLRWVVASLPLPVELRADLLIDTVSVQKALKGACEKWMAGLTTQYSSRIPLIQGRLERNEEGELVQMPLKLRQYLRVPVPAHRKALTRLYLSAHRLGIEVLRYAERYRERTPRNWRLCRFCRCAVESESHALLGCMAKPELAGLRTDFLREVYDLVPNFPRIWESVDAFLLALVQCRNFDVTQRLAKLAFDVFAVYAACEVFKPAEYLYTALE</sequence>
<evidence type="ECO:0000313" key="1">
    <source>
        <dbReference type="EMBL" id="KAJ7207229.1"/>
    </source>
</evidence>
<keyword evidence="2" id="KW-1185">Reference proteome</keyword>
<organism evidence="1 2">
    <name type="scientific">Mycena pura</name>
    <dbReference type="NCBI Taxonomy" id="153505"/>
    <lineage>
        <taxon>Eukaryota</taxon>
        <taxon>Fungi</taxon>
        <taxon>Dikarya</taxon>
        <taxon>Basidiomycota</taxon>
        <taxon>Agaricomycotina</taxon>
        <taxon>Agaricomycetes</taxon>
        <taxon>Agaricomycetidae</taxon>
        <taxon>Agaricales</taxon>
        <taxon>Marasmiineae</taxon>
        <taxon>Mycenaceae</taxon>
        <taxon>Mycena</taxon>
    </lineage>
</organism>
<dbReference type="AlphaFoldDB" id="A0AAD6VA50"/>
<comment type="caution">
    <text evidence="1">The sequence shown here is derived from an EMBL/GenBank/DDBJ whole genome shotgun (WGS) entry which is preliminary data.</text>
</comment>
<dbReference type="EMBL" id="JARJCW010000037">
    <property type="protein sequence ID" value="KAJ7207229.1"/>
    <property type="molecule type" value="Genomic_DNA"/>
</dbReference>
<reference evidence="1" key="1">
    <citation type="submission" date="2023-03" db="EMBL/GenBank/DDBJ databases">
        <title>Massive genome expansion in bonnet fungi (Mycena s.s.) driven by repeated elements and novel gene families across ecological guilds.</title>
        <authorList>
            <consortium name="Lawrence Berkeley National Laboratory"/>
            <person name="Harder C.B."/>
            <person name="Miyauchi S."/>
            <person name="Viragh M."/>
            <person name="Kuo A."/>
            <person name="Thoen E."/>
            <person name="Andreopoulos B."/>
            <person name="Lu D."/>
            <person name="Skrede I."/>
            <person name="Drula E."/>
            <person name="Henrissat B."/>
            <person name="Morin E."/>
            <person name="Kohler A."/>
            <person name="Barry K."/>
            <person name="LaButti K."/>
            <person name="Morin E."/>
            <person name="Salamov A."/>
            <person name="Lipzen A."/>
            <person name="Mereny Z."/>
            <person name="Hegedus B."/>
            <person name="Baldrian P."/>
            <person name="Stursova M."/>
            <person name="Weitz H."/>
            <person name="Taylor A."/>
            <person name="Grigoriev I.V."/>
            <person name="Nagy L.G."/>
            <person name="Martin F."/>
            <person name="Kauserud H."/>
        </authorList>
    </citation>
    <scope>NUCLEOTIDE SEQUENCE</scope>
    <source>
        <strain evidence="1">9144</strain>
    </source>
</reference>
<dbReference type="Proteomes" id="UP001219525">
    <property type="component" value="Unassembled WGS sequence"/>
</dbReference>
<gene>
    <name evidence="1" type="ORF">GGX14DRAFT_366428</name>
</gene>
<name>A0AAD6VA50_9AGAR</name>
<protein>
    <recommendedName>
        <fullName evidence="3">Reverse transcriptase domain-containing protein</fullName>
    </recommendedName>
</protein>
<dbReference type="PANTHER" id="PTHR47027">
    <property type="entry name" value="REVERSE TRANSCRIPTASE DOMAIN-CONTAINING PROTEIN"/>
    <property type="match status" value="1"/>
</dbReference>
<proteinExistence type="predicted"/>
<dbReference type="PANTHER" id="PTHR47027:SF20">
    <property type="entry name" value="REVERSE TRANSCRIPTASE-LIKE PROTEIN WITH RNA-DIRECTED DNA POLYMERASE DOMAIN"/>
    <property type="match status" value="1"/>
</dbReference>
<evidence type="ECO:0008006" key="3">
    <source>
        <dbReference type="Google" id="ProtNLM"/>
    </source>
</evidence>